<feature type="active site" description="O-(5'-phospho-DNA)-tyrosine intermediate" evidence="1">
    <location>
        <position position="98"/>
    </location>
</feature>
<dbReference type="PROSITE" id="PS52041">
    <property type="entry name" value="TOPO_IIB"/>
    <property type="match status" value="1"/>
</dbReference>
<comment type="catalytic activity">
    <reaction evidence="1">
        <text>ATP-dependent breakage, passage and rejoining of double-stranded DNA.</text>
        <dbReference type="EC" id="5.6.2.2"/>
    </reaction>
</comment>
<dbReference type="SUPFAM" id="SSF56726">
    <property type="entry name" value="DNA topoisomerase IV, alpha subunit"/>
    <property type="match status" value="1"/>
</dbReference>
<dbReference type="InterPro" id="IPR036078">
    <property type="entry name" value="Spo11/TopoVI_A_sf"/>
</dbReference>
<dbReference type="Pfam" id="PF04406">
    <property type="entry name" value="TP6A_N"/>
    <property type="match status" value="1"/>
</dbReference>
<dbReference type="GO" id="GO:0000228">
    <property type="term" value="C:nuclear chromosome"/>
    <property type="evidence" value="ECO:0007669"/>
    <property type="project" value="TreeGrafter"/>
</dbReference>
<dbReference type="Proteomes" id="UP000012338">
    <property type="component" value="Unassembled WGS sequence"/>
</dbReference>
<dbReference type="GO" id="GO:0000706">
    <property type="term" value="P:meiotic DNA double-strand break processing"/>
    <property type="evidence" value="ECO:0007669"/>
    <property type="project" value="TreeGrafter"/>
</dbReference>
<feature type="compositionally biased region" description="Basic and acidic residues" evidence="2">
    <location>
        <begin position="49"/>
        <end position="58"/>
    </location>
</feature>
<keyword evidence="1" id="KW-0799">Topoisomerase</keyword>
<evidence type="ECO:0000256" key="2">
    <source>
        <dbReference type="SAM" id="MobiDB-lite"/>
    </source>
</evidence>
<keyword evidence="1" id="KW-0413">Isomerase</keyword>
<organism evidence="4 5">
    <name type="scientific">Cochliobolus heterostrophus (strain C4 / ATCC 48331 / race T)</name>
    <name type="common">Southern corn leaf blight fungus</name>
    <name type="synonym">Bipolaris maydis</name>
    <dbReference type="NCBI Taxonomy" id="665024"/>
    <lineage>
        <taxon>Eukaryota</taxon>
        <taxon>Fungi</taxon>
        <taxon>Dikarya</taxon>
        <taxon>Ascomycota</taxon>
        <taxon>Pezizomycotina</taxon>
        <taxon>Dothideomycetes</taxon>
        <taxon>Pleosporomycetidae</taxon>
        <taxon>Pleosporales</taxon>
        <taxon>Pleosporineae</taxon>
        <taxon>Pleosporaceae</taxon>
        <taxon>Bipolaris</taxon>
    </lineage>
</organism>
<dbReference type="GO" id="GO:0007131">
    <property type="term" value="P:reciprocal meiotic recombination"/>
    <property type="evidence" value="ECO:0007669"/>
    <property type="project" value="TreeGrafter"/>
</dbReference>
<protein>
    <recommendedName>
        <fullName evidence="3">Spo11/DNA topoisomerase VI subunit A N-terminal domain-containing protein</fullName>
    </recommendedName>
</protein>
<dbReference type="InterPro" id="IPR036388">
    <property type="entry name" value="WH-like_DNA-bd_sf"/>
</dbReference>
<feature type="non-terminal residue" evidence="4">
    <location>
        <position position="126"/>
    </location>
</feature>
<dbReference type="GO" id="GO:0003918">
    <property type="term" value="F:DNA topoisomerase type II (double strand cut, ATP-hydrolyzing) activity"/>
    <property type="evidence" value="ECO:0007669"/>
    <property type="project" value="UniProtKB-UniRule"/>
</dbReference>
<dbReference type="InterPro" id="IPR013049">
    <property type="entry name" value="Spo11/TopoVI_A_N"/>
</dbReference>
<dbReference type="EMBL" id="KB733448">
    <property type="protein sequence ID" value="ENI08117.1"/>
    <property type="molecule type" value="Genomic_DNA"/>
</dbReference>
<reference evidence="4 5" key="1">
    <citation type="journal article" date="2012" name="PLoS Pathog.">
        <title>Diverse lifestyles and strategies of plant pathogenesis encoded in the genomes of eighteen Dothideomycetes fungi.</title>
        <authorList>
            <person name="Ohm R.A."/>
            <person name="Feau N."/>
            <person name="Henrissat B."/>
            <person name="Schoch C.L."/>
            <person name="Horwitz B.A."/>
            <person name="Barry K.W."/>
            <person name="Condon B.J."/>
            <person name="Copeland A.C."/>
            <person name="Dhillon B."/>
            <person name="Glaser F."/>
            <person name="Hesse C.N."/>
            <person name="Kosti I."/>
            <person name="LaButti K."/>
            <person name="Lindquist E.A."/>
            <person name="Lucas S."/>
            <person name="Salamov A.A."/>
            <person name="Bradshaw R.E."/>
            <person name="Ciuffetti L."/>
            <person name="Hamelin R.C."/>
            <person name="Kema G.H.J."/>
            <person name="Lawrence C."/>
            <person name="Scott J.A."/>
            <person name="Spatafora J.W."/>
            <person name="Turgeon B.G."/>
            <person name="de Wit P.J.G.M."/>
            <person name="Zhong S."/>
            <person name="Goodwin S.B."/>
            <person name="Grigoriev I.V."/>
        </authorList>
    </citation>
    <scope>NUCLEOTIDE SEQUENCE [LARGE SCALE GENOMIC DNA]</scope>
    <source>
        <strain evidence="5">C4 / ATCC 48331 / race T</strain>
    </source>
</reference>
<dbReference type="AlphaFoldDB" id="N4XSK2"/>
<dbReference type="PANTHER" id="PTHR10848">
    <property type="entry name" value="MEIOTIC RECOMBINATION PROTEIN SPO11"/>
    <property type="match status" value="1"/>
</dbReference>
<dbReference type="GO" id="GO:0042138">
    <property type="term" value="P:meiotic DNA double-strand break formation"/>
    <property type="evidence" value="ECO:0007669"/>
    <property type="project" value="TreeGrafter"/>
</dbReference>
<evidence type="ECO:0000259" key="3">
    <source>
        <dbReference type="Pfam" id="PF04406"/>
    </source>
</evidence>
<dbReference type="PRINTS" id="PR01550">
    <property type="entry name" value="TOP6AFAMILY"/>
</dbReference>
<proteinExistence type="inferred from homology"/>
<feature type="non-terminal residue" evidence="4">
    <location>
        <position position="1"/>
    </location>
</feature>
<dbReference type="HOGENOM" id="CLU_1986811_0_0_1"/>
<evidence type="ECO:0000256" key="1">
    <source>
        <dbReference type="PROSITE-ProRule" id="PRU01385"/>
    </source>
</evidence>
<dbReference type="OrthoDB" id="5377392at2759"/>
<dbReference type="GO" id="GO:0005524">
    <property type="term" value="F:ATP binding"/>
    <property type="evidence" value="ECO:0007669"/>
    <property type="project" value="InterPro"/>
</dbReference>
<name>N4XSK2_COCH4</name>
<evidence type="ECO:0000313" key="5">
    <source>
        <dbReference type="Proteomes" id="UP000012338"/>
    </source>
</evidence>
<keyword evidence="5" id="KW-1185">Reference proteome</keyword>
<dbReference type="GO" id="GO:0003677">
    <property type="term" value="F:DNA binding"/>
    <property type="evidence" value="ECO:0007669"/>
    <property type="project" value="UniProtKB-UniRule"/>
</dbReference>
<comment type="similarity">
    <text evidence="1">Belongs to the TOP6A family.</text>
</comment>
<accession>N4XSK2</accession>
<feature type="domain" description="Spo11/DNA topoisomerase VI subunit A N-terminal" evidence="3">
    <location>
        <begin position="69"/>
        <end position="126"/>
    </location>
</feature>
<keyword evidence="1" id="KW-0238">DNA-binding</keyword>
<gene>
    <name evidence="4" type="ORF">COCC4DRAFT_117899</name>
</gene>
<dbReference type="Gene3D" id="1.10.10.10">
    <property type="entry name" value="Winged helix-like DNA-binding domain superfamily/Winged helix DNA-binding domain"/>
    <property type="match status" value="1"/>
</dbReference>
<reference evidence="5" key="2">
    <citation type="journal article" date="2013" name="PLoS Genet.">
        <title>Comparative genome structure, secondary metabolite, and effector coding capacity across Cochliobolus pathogens.</title>
        <authorList>
            <person name="Condon B.J."/>
            <person name="Leng Y."/>
            <person name="Wu D."/>
            <person name="Bushley K.E."/>
            <person name="Ohm R.A."/>
            <person name="Otillar R."/>
            <person name="Martin J."/>
            <person name="Schackwitz W."/>
            <person name="Grimwood J."/>
            <person name="MohdZainudin N."/>
            <person name="Xue C."/>
            <person name="Wang R."/>
            <person name="Manning V.A."/>
            <person name="Dhillon B."/>
            <person name="Tu Z.J."/>
            <person name="Steffenson B.J."/>
            <person name="Salamov A."/>
            <person name="Sun H."/>
            <person name="Lowry S."/>
            <person name="LaButti K."/>
            <person name="Han J."/>
            <person name="Copeland A."/>
            <person name="Lindquist E."/>
            <person name="Barry K."/>
            <person name="Schmutz J."/>
            <person name="Baker S.E."/>
            <person name="Ciuffetti L.M."/>
            <person name="Grigoriev I.V."/>
            <person name="Zhong S."/>
            <person name="Turgeon B.G."/>
        </authorList>
    </citation>
    <scope>NUCLEOTIDE SEQUENCE [LARGE SCALE GENOMIC DNA]</scope>
    <source>
        <strain evidence="5">C4 / ATCC 48331 / race T</strain>
    </source>
</reference>
<sequence>RYWVIARIEAMLERIIDGLLGQHESLTITLKSRAAFSRRNAPSNEGDESIPKPKERDINFPGANAQEAWKFTVLLRILELIHGSLLDNTLMTKRDLYYRHPDLFVKQSVVDRYVDDLACTFDITRS</sequence>
<feature type="region of interest" description="Disordered" evidence="2">
    <location>
        <begin position="37"/>
        <end position="59"/>
    </location>
</feature>
<dbReference type="PANTHER" id="PTHR10848:SF0">
    <property type="entry name" value="MEIOTIC RECOMBINATION PROTEIN SPO11"/>
    <property type="match status" value="1"/>
</dbReference>
<dbReference type="InterPro" id="IPR002815">
    <property type="entry name" value="Spo11/TopoVI_A"/>
</dbReference>
<evidence type="ECO:0000313" key="4">
    <source>
        <dbReference type="EMBL" id="ENI08117.1"/>
    </source>
</evidence>